<proteinExistence type="predicted"/>
<dbReference type="AlphaFoldDB" id="A0A8H6HGQ8"/>
<evidence type="ECO:0000313" key="3">
    <source>
        <dbReference type="Proteomes" id="UP000521943"/>
    </source>
</evidence>
<evidence type="ECO:0000313" key="2">
    <source>
        <dbReference type="EMBL" id="KAF6746080.1"/>
    </source>
</evidence>
<comment type="caution">
    <text evidence="2">The sequence shown here is derived from an EMBL/GenBank/DDBJ whole genome shotgun (WGS) entry which is preliminary data.</text>
</comment>
<evidence type="ECO:0000256" key="1">
    <source>
        <dbReference type="SAM" id="MobiDB-lite"/>
    </source>
</evidence>
<reference evidence="2 3" key="1">
    <citation type="submission" date="2020-07" db="EMBL/GenBank/DDBJ databases">
        <title>Comparative genomics of pyrophilous fungi reveals a link between fire events and developmental genes.</title>
        <authorList>
            <consortium name="DOE Joint Genome Institute"/>
            <person name="Steindorff A.S."/>
            <person name="Carver A."/>
            <person name="Calhoun S."/>
            <person name="Stillman K."/>
            <person name="Liu H."/>
            <person name="Lipzen A."/>
            <person name="Pangilinan J."/>
            <person name="Labutti K."/>
            <person name="Bruns T.D."/>
            <person name="Grigoriev I.V."/>
        </authorList>
    </citation>
    <scope>NUCLEOTIDE SEQUENCE [LARGE SCALE GENOMIC DNA]</scope>
    <source>
        <strain evidence="2 3">CBS 144469</strain>
    </source>
</reference>
<name>A0A8H6HGQ8_9AGAR</name>
<dbReference type="Proteomes" id="UP000521943">
    <property type="component" value="Unassembled WGS sequence"/>
</dbReference>
<sequence length="298" mass="34795">MNASYVRQLQSTLAEFESRSLAVLGVAVSNWRSYLRRITHTPPSQGYLIEIKEIERWSLPVNGGVHTTRFLKAHIKAHIKKLYEWSGAIKSRLCTWERHRRRQKPPRTQLIVEQGTKQQRTPQYKGHEGYKAKGRHWIADPCFCMFLSEPIGKNHKMPRIVLGWAGVRLAEVKWASAYLLYLQANRLSSESFLDEFWEYYVEAYGLPTVEYSTHPSNVYQRAKARLYSSVDFYMVGRLPDLPFTYHLHQRLSYVRQNPKKLEGCIATLACKRLQERRKAGITITTELDDLTVRYAVDM</sequence>
<accession>A0A8H6HGQ8</accession>
<keyword evidence="3" id="KW-1185">Reference proteome</keyword>
<protein>
    <submittedName>
        <fullName evidence="2">Uncharacterized protein</fullName>
    </submittedName>
</protein>
<gene>
    <name evidence="2" type="ORF">DFP72DRAFT_855720</name>
</gene>
<organism evidence="2 3">
    <name type="scientific">Ephemerocybe angulata</name>
    <dbReference type="NCBI Taxonomy" id="980116"/>
    <lineage>
        <taxon>Eukaryota</taxon>
        <taxon>Fungi</taxon>
        <taxon>Dikarya</taxon>
        <taxon>Basidiomycota</taxon>
        <taxon>Agaricomycotina</taxon>
        <taxon>Agaricomycetes</taxon>
        <taxon>Agaricomycetidae</taxon>
        <taxon>Agaricales</taxon>
        <taxon>Agaricineae</taxon>
        <taxon>Psathyrellaceae</taxon>
        <taxon>Ephemerocybe</taxon>
    </lineage>
</organism>
<dbReference type="EMBL" id="JACGCI010000096">
    <property type="protein sequence ID" value="KAF6746080.1"/>
    <property type="molecule type" value="Genomic_DNA"/>
</dbReference>
<feature type="region of interest" description="Disordered" evidence="1">
    <location>
        <begin position="98"/>
        <end position="126"/>
    </location>
</feature>